<dbReference type="Pfam" id="PF00226">
    <property type="entry name" value="DnaJ"/>
    <property type="match status" value="1"/>
</dbReference>
<organism evidence="2 3">
    <name type="scientific">Populus tomentosa</name>
    <name type="common">Chinese white poplar</name>
    <dbReference type="NCBI Taxonomy" id="118781"/>
    <lineage>
        <taxon>Eukaryota</taxon>
        <taxon>Viridiplantae</taxon>
        <taxon>Streptophyta</taxon>
        <taxon>Embryophyta</taxon>
        <taxon>Tracheophyta</taxon>
        <taxon>Spermatophyta</taxon>
        <taxon>Magnoliopsida</taxon>
        <taxon>eudicotyledons</taxon>
        <taxon>Gunneridae</taxon>
        <taxon>Pentapetalae</taxon>
        <taxon>rosids</taxon>
        <taxon>fabids</taxon>
        <taxon>Malpighiales</taxon>
        <taxon>Salicaceae</taxon>
        <taxon>Saliceae</taxon>
        <taxon>Populus</taxon>
    </lineage>
</organism>
<dbReference type="InterPro" id="IPR018253">
    <property type="entry name" value="DnaJ_domain_CS"/>
</dbReference>
<dbReference type="PANTHER" id="PTHR44743">
    <property type="entry name" value="PUTATIVE, EXPRESSED-RELATED"/>
    <property type="match status" value="1"/>
</dbReference>
<proteinExistence type="predicted"/>
<dbReference type="InterPro" id="IPR007320">
    <property type="entry name" value="PDCD2_C"/>
</dbReference>
<evidence type="ECO:0000313" key="3">
    <source>
        <dbReference type="Proteomes" id="UP000886885"/>
    </source>
</evidence>
<sequence length="203" mass="23031">MPVKMSEVGPCYYSVLGLCKQASDSEIRDAYRKLALKWHPDRWLKDQVAAGQAKRQFQQIQEAYSVLSDKGKKRIYDAGMLGFLGDDDDEGFCDFVQEMVLMMEDVRSKEEGSTLEDLQALLMGMMTEDERILPQLLYYFGVKNDVDSLDWVTIVVYTCKASCEAGMGYKEEFPWDAALKLGVLTSEEFDNLVVPEKMIGPSD</sequence>
<evidence type="ECO:0000259" key="1">
    <source>
        <dbReference type="PROSITE" id="PS50076"/>
    </source>
</evidence>
<protein>
    <recommendedName>
        <fullName evidence="1">J domain-containing protein</fullName>
    </recommendedName>
</protein>
<comment type="caution">
    <text evidence="2">The sequence shown here is derived from an EMBL/GenBank/DDBJ whole genome shotgun (WGS) entry which is preliminary data.</text>
</comment>
<name>A0A8X7Y8Z1_POPTO</name>
<dbReference type="CDD" id="cd06257">
    <property type="entry name" value="DnaJ"/>
    <property type="match status" value="1"/>
</dbReference>
<dbReference type="Pfam" id="PF04194">
    <property type="entry name" value="PDCD2_C"/>
    <property type="match status" value="1"/>
</dbReference>
<dbReference type="InterPro" id="IPR001623">
    <property type="entry name" value="DnaJ_domain"/>
</dbReference>
<dbReference type="PROSITE" id="PS50076">
    <property type="entry name" value="DNAJ_2"/>
    <property type="match status" value="1"/>
</dbReference>
<dbReference type="EMBL" id="JAAWWB010000028">
    <property type="protein sequence ID" value="KAG6748438.1"/>
    <property type="molecule type" value="Genomic_DNA"/>
</dbReference>
<dbReference type="SMART" id="SM00271">
    <property type="entry name" value="DnaJ"/>
    <property type="match status" value="1"/>
</dbReference>
<evidence type="ECO:0000313" key="2">
    <source>
        <dbReference type="EMBL" id="KAG6748438.1"/>
    </source>
</evidence>
<feature type="domain" description="J" evidence="1">
    <location>
        <begin position="11"/>
        <end position="80"/>
    </location>
</feature>
<dbReference type="PROSITE" id="PS00636">
    <property type="entry name" value="DNAJ_1"/>
    <property type="match status" value="1"/>
</dbReference>
<dbReference type="PANTHER" id="PTHR44743:SF12">
    <property type="entry name" value="J DOMAIN-CONTAINING PROTEIN"/>
    <property type="match status" value="1"/>
</dbReference>
<reference evidence="2" key="1">
    <citation type="journal article" date="2020" name="bioRxiv">
        <title>Hybrid origin of Populus tomentosa Carr. identified through genome sequencing and phylogenomic analysis.</title>
        <authorList>
            <person name="An X."/>
            <person name="Gao K."/>
            <person name="Chen Z."/>
            <person name="Li J."/>
            <person name="Yang X."/>
            <person name="Yang X."/>
            <person name="Zhou J."/>
            <person name="Guo T."/>
            <person name="Zhao T."/>
            <person name="Huang S."/>
            <person name="Miao D."/>
            <person name="Khan W.U."/>
            <person name="Rao P."/>
            <person name="Ye M."/>
            <person name="Lei B."/>
            <person name="Liao W."/>
            <person name="Wang J."/>
            <person name="Ji L."/>
            <person name="Li Y."/>
            <person name="Guo B."/>
            <person name="Mustafa N.S."/>
            <person name="Li S."/>
            <person name="Yun Q."/>
            <person name="Keller S.R."/>
            <person name="Mao J."/>
            <person name="Zhang R."/>
            <person name="Strauss S.H."/>
        </authorList>
    </citation>
    <scope>NUCLEOTIDE SEQUENCE</scope>
    <source>
        <strain evidence="2">GM15</strain>
        <tissue evidence="2">Leaf</tissue>
    </source>
</reference>
<keyword evidence="3" id="KW-1185">Reference proteome</keyword>
<dbReference type="Proteomes" id="UP000886885">
    <property type="component" value="Chromosome 14D"/>
</dbReference>
<dbReference type="AlphaFoldDB" id="A0A8X7Y8Z1"/>
<dbReference type="OrthoDB" id="10250354at2759"/>
<dbReference type="GO" id="GO:0005737">
    <property type="term" value="C:cytoplasm"/>
    <property type="evidence" value="ECO:0007669"/>
    <property type="project" value="InterPro"/>
</dbReference>
<accession>A0A8X7Y8Z1</accession>
<gene>
    <name evidence="2" type="ORF">POTOM_048359</name>
</gene>